<dbReference type="SUPFAM" id="SSF53732">
    <property type="entry name" value="Aconitase iron-sulfur domain"/>
    <property type="match status" value="1"/>
</dbReference>
<evidence type="ECO:0000256" key="12">
    <source>
        <dbReference type="ARBA" id="ARBA00031977"/>
    </source>
</evidence>
<evidence type="ECO:0000256" key="1">
    <source>
        <dbReference type="ARBA" id="ARBA00001966"/>
    </source>
</evidence>
<evidence type="ECO:0000256" key="4">
    <source>
        <dbReference type="ARBA" id="ARBA00012926"/>
    </source>
</evidence>
<reference evidence="15 16" key="1">
    <citation type="submission" date="2020-11" db="EMBL/GenBank/DDBJ databases">
        <authorList>
            <person name="Lassalle F."/>
        </authorList>
    </citation>
    <scope>NUCLEOTIDE SEQUENCE [LARGE SCALE GENOMIC DNA]</scope>
    <source>
        <strain evidence="15 16">JC140</strain>
    </source>
</reference>
<dbReference type="Proteomes" id="UP000606921">
    <property type="component" value="Unassembled WGS sequence"/>
</dbReference>
<dbReference type="InterPro" id="IPR018136">
    <property type="entry name" value="Aconitase_4Fe-4S_BS"/>
</dbReference>
<dbReference type="NCBIfam" id="NF006757">
    <property type="entry name" value="PRK09277.1"/>
    <property type="match status" value="1"/>
</dbReference>
<comment type="catalytic activity">
    <reaction evidence="10">
        <text>citrate = D-threo-isocitrate</text>
        <dbReference type="Rhea" id="RHEA:10336"/>
        <dbReference type="ChEBI" id="CHEBI:15562"/>
        <dbReference type="ChEBI" id="CHEBI:16947"/>
        <dbReference type="EC" id="4.2.1.3"/>
    </reaction>
</comment>
<sequence>MVLSTISPVNRADWETVDLPQMLGVDLSRLPWVLRVLLENVARREPAKLPDVIEHMKCWLAIGSSDAEIPFHPSRVLMHDTTCVPALVDIAAMRDALAEAGGNPQSLTPVLKVDVSVDHSVGVDRYGQPNAREFNMQREMERNSERYRLMKWATTALPGVKVHPPGTGIMHTINLEQLATVISVEERGGKKVAFPDTLIGTDSHTPMINGIGVLAWGVGGLEAESVLFGFPVMLRIPDVVGVRLRGRLPQGVLSTDLALEVTSLLRRHNISGEFVEFFGDGVCSLTGGDRAVVANMAPEYGASTGYFPIDQQTIAYLRATGRSADHCALVESVARGLGIWFDPSATPRYTRIINLDLSTVEPLVAGPRRPQDKISLAAAASALETASGRIFACTQSSIPHGAIAIAAITSCTNTTDQKLLAAAGLVARKAVRLGLHPPKWVKTSLAPGSPSAEFFLRRSGLLSDLEQIGFGIVGHGCTTCIGNSGPLQKDMADAIAGGTVAAALLSGNRNFPGRVHPSLEFGFLASPPHVVALALLGKLVADPLNTKVAEGPDGELVRLRDLLPSDEEIEAVLRDFSQAGDFRQAFQEAEKNVSWRDLEAPTTPTFPWDHASTYIRRPPFAAAELASRLGRYTAHPLLVLGDDMTTDHISPAGQISAQSYAGRYLVSAGAPEDDLNVYAARRGNWEVMVRGLFDNRTAANLLLARRPASSTVHAPSNEEGPLWEIAERYRRERRSVVVVAGERYGAGSSRDWAAKGVAMLGVRAVIAKSFERIHRTNLIGMGVLPIILPNNQEFSVLAGDMIDVDALTVSPRCNIGLSIRGSLGTRQVVTGQAAVETDQEVETLRSGGMIPQILKTFLSSHKDIFDPNQCRPASAPGA</sequence>
<dbReference type="InterPro" id="IPR001030">
    <property type="entry name" value="Acoase/IPM_deHydtase_lsu_aba"/>
</dbReference>
<dbReference type="PRINTS" id="PR00415">
    <property type="entry name" value="ACONITASE"/>
</dbReference>
<evidence type="ECO:0000259" key="14">
    <source>
        <dbReference type="Pfam" id="PF00694"/>
    </source>
</evidence>
<comment type="similarity">
    <text evidence="3">Belongs to the aconitase/IPM isomerase family.</text>
</comment>
<evidence type="ECO:0000313" key="15">
    <source>
        <dbReference type="EMBL" id="CAD7037284.1"/>
    </source>
</evidence>
<evidence type="ECO:0000259" key="13">
    <source>
        <dbReference type="Pfam" id="PF00330"/>
    </source>
</evidence>
<protein>
    <recommendedName>
        <fullName evidence="5">Aconitate hydratase A</fullName>
        <ecNumber evidence="4">4.2.1.3</ecNumber>
    </recommendedName>
    <alternativeName>
        <fullName evidence="12">Iron-responsive protein-like</fullName>
    </alternativeName>
    <alternativeName>
        <fullName evidence="11">RNA-binding protein</fullName>
    </alternativeName>
</protein>
<evidence type="ECO:0000256" key="7">
    <source>
        <dbReference type="ARBA" id="ARBA00022723"/>
    </source>
</evidence>
<dbReference type="SUPFAM" id="SSF52016">
    <property type="entry name" value="LeuD/IlvD-like"/>
    <property type="match status" value="1"/>
</dbReference>
<dbReference type="InterPro" id="IPR015931">
    <property type="entry name" value="Acnase/IPM_dHydase_lsu_aba_1/3"/>
</dbReference>
<dbReference type="Gene3D" id="3.30.499.10">
    <property type="entry name" value="Aconitase, domain 3"/>
    <property type="match status" value="2"/>
</dbReference>
<dbReference type="InterPro" id="IPR036008">
    <property type="entry name" value="Aconitase_4Fe-4S_dom"/>
</dbReference>
<dbReference type="Gene3D" id="3.20.19.10">
    <property type="entry name" value="Aconitase, domain 4"/>
    <property type="match status" value="1"/>
</dbReference>
<dbReference type="EC" id="4.2.1.3" evidence="4"/>
<dbReference type="PANTHER" id="PTHR11670">
    <property type="entry name" value="ACONITASE/IRON-RESPONSIVE ELEMENT FAMILY MEMBER"/>
    <property type="match status" value="1"/>
</dbReference>
<evidence type="ECO:0000256" key="8">
    <source>
        <dbReference type="ARBA" id="ARBA00023004"/>
    </source>
</evidence>
<comment type="cofactor">
    <cofactor evidence="1">
        <name>[4Fe-4S] cluster</name>
        <dbReference type="ChEBI" id="CHEBI:49883"/>
    </cofactor>
</comment>
<evidence type="ECO:0000256" key="5">
    <source>
        <dbReference type="ARBA" id="ARBA00019378"/>
    </source>
</evidence>
<dbReference type="RefSeq" id="WP_142592598.1">
    <property type="nucleotide sequence ID" value="NZ_CABFWF030000011.1"/>
</dbReference>
<keyword evidence="6" id="KW-0004">4Fe-4S</keyword>
<dbReference type="InterPro" id="IPR006249">
    <property type="entry name" value="Aconitase/IRP2"/>
</dbReference>
<dbReference type="PROSITE" id="PS01244">
    <property type="entry name" value="ACONITASE_2"/>
    <property type="match status" value="1"/>
</dbReference>
<dbReference type="Pfam" id="PF00330">
    <property type="entry name" value="Aconitase"/>
    <property type="match status" value="1"/>
</dbReference>
<evidence type="ECO:0000256" key="2">
    <source>
        <dbReference type="ARBA" id="ARBA00004717"/>
    </source>
</evidence>
<keyword evidence="16" id="KW-1185">Reference proteome</keyword>
<keyword evidence="9" id="KW-0411">Iron-sulfur</keyword>
<comment type="pathway">
    <text evidence="2">Carbohydrate metabolism; tricarboxylic acid cycle; isocitrate from oxaloacetate: step 2/2.</text>
</comment>
<dbReference type="InterPro" id="IPR015928">
    <property type="entry name" value="Aconitase/3IPM_dehydase_swvl"/>
</dbReference>
<evidence type="ECO:0000256" key="10">
    <source>
        <dbReference type="ARBA" id="ARBA00023501"/>
    </source>
</evidence>
<evidence type="ECO:0000256" key="9">
    <source>
        <dbReference type="ARBA" id="ARBA00023014"/>
    </source>
</evidence>
<organism evidence="15 16">
    <name type="scientific">Pseudorhizobium endolithicum</name>
    <dbReference type="NCBI Taxonomy" id="1191678"/>
    <lineage>
        <taxon>Bacteria</taxon>
        <taxon>Pseudomonadati</taxon>
        <taxon>Pseudomonadota</taxon>
        <taxon>Alphaproteobacteria</taxon>
        <taxon>Hyphomicrobiales</taxon>
        <taxon>Rhizobiaceae</taxon>
        <taxon>Rhizobium/Agrobacterium group</taxon>
        <taxon>Pseudorhizobium</taxon>
    </lineage>
</organism>
<proteinExistence type="inferred from homology"/>
<evidence type="ECO:0000256" key="11">
    <source>
        <dbReference type="ARBA" id="ARBA00031081"/>
    </source>
</evidence>
<comment type="caution">
    <text evidence="15">The sequence shown here is derived from an EMBL/GenBank/DDBJ whole genome shotgun (WGS) entry which is preliminary data.</text>
</comment>
<feature type="domain" description="Aconitase/3-isopropylmalate dehydratase large subunit alpha/beta/alpha" evidence="13">
    <location>
        <begin position="66"/>
        <end position="537"/>
    </location>
</feature>
<dbReference type="Gene3D" id="6.10.190.10">
    <property type="match status" value="1"/>
</dbReference>
<dbReference type="InterPro" id="IPR000573">
    <property type="entry name" value="AconitaseA/IPMdHydase_ssu_swvl"/>
</dbReference>
<dbReference type="EMBL" id="CABFWF030000011">
    <property type="protein sequence ID" value="CAD7037284.1"/>
    <property type="molecule type" value="Genomic_DNA"/>
</dbReference>
<keyword evidence="7" id="KW-0479">Metal-binding</keyword>
<dbReference type="PROSITE" id="PS00450">
    <property type="entry name" value="ACONITASE_1"/>
    <property type="match status" value="1"/>
</dbReference>
<evidence type="ECO:0000313" key="16">
    <source>
        <dbReference type="Proteomes" id="UP000606921"/>
    </source>
</evidence>
<accession>A0ABN7JRF5</accession>
<gene>
    <name evidence="15" type="ORF">REJC140_03642</name>
</gene>
<keyword evidence="8" id="KW-0408">Iron</keyword>
<dbReference type="NCBIfam" id="NF009520">
    <property type="entry name" value="PRK12881.1"/>
    <property type="match status" value="1"/>
</dbReference>
<evidence type="ECO:0000256" key="6">
    <source>
        <dbReference type="ARBA" id="ARBA00022485"/>
    </source>
</evidence>
<evidence type="ECO:0000256" key="3">
    <source>
        <dbReference type="ARBA" id="ARBA00007185"/>
    </source>
</evidence>
<dbReference type="Pfam" id="PF00694">
    <property type="entry name" value="Aconitase_C"/>
    <property type="match status" value="1"/>
</dbReference>
<feature type="domain" description="Aconitase A/isopropylmalate dehydratase small subunit swivel" evidence="14">
    <location>
        <begin position="663"/>
        <end position="790"/>
    </location>
</feature>
<name>A0ABN7JRF5_9HYPH</name>